<sequence length="840" mass="95023">MYTVKVWNMNEDPTYIWDYRKSDNQMKSSTLDKELEAVDQFNFELIDNDIKLKSFLSFVEVKNEVKNNVAFRGRIMTPTTQMNEDGTYNTSYTSEGAMAYLDDFIPSYNMLTDLTPQQRFRELINIHNSLLGADTYKRINIGNVSVTPKMPESETVEYDDTAYFILDPEKSILTHIRELILGVYGGEIVLRYEADGNYIDWVDKIGSKKSTELKVGKNMKSFQRQIDPTEVITRLIPLGSSEPTAWEGSKRLEIVEDPRSGGKNYIDIPELIALYGIQTGVSVFDDEYTPDTLYDRGMKEKIEIMKKYAKMTTEIQLLDLFTIGLDPDDFERGNFYHTILPRYSIDEDLRVVGTSFDVIHPQNKSCRIGDKDLGILDVSDINTLNIINESVPTIINEQVTPIINETVKEIREEIDTAESDAVKSADDLARQRVEQFKRDSFEPFKLSIPDIMNTKLSDFKQGELGTIINNTITTNGESIKNDVVNRINTGTNVIRGDAIVVDAAMINKIAADQTFTDKLVANDAFIRNIMASNIVSEKIKTTDIDLNRATVRGTYDADNYIIMSSDYIRQYGKYVSTNESGYQEEVKGYTELKNGMLRIRNDAKNRSIYIHQNGMTTNFTSPLSANSTLQFNASYPGESGTGPSLTSYAGPVNIQAYQGLLNLQGKKVDLYSEGPLTLTASDVIQCNTPIKASNFIGALKNDVGNVYVMTNDEARITSPAGYNGGSPVYKDIRYAKGYAMSHEKYKSDISAWDFNVLDIYRDELKLYKYKINAEIEKGNAMYQHGIVIRENVSNDQFPIEWRNGDGYNQNEVVFWNTKAIQELINKVDKLEAQINGTTTT</sequence>
<evidence type="ECO:0000313" key="2">
    <source>
        <dbReference type="EMBL" id="RAK45011.1"/>
    </source>
</evidence>
<reference evidence="2 3" key="1">
    <citation type="journal article" date="2018" name="Front. Microbiol.">
        <title>Description and Comparative Genomics of Macrococcus caseolyticus subsp. hominis subsp. nov., Macrococcus goetzii sp. nov., Macrococcus epidermidis sp. nov., and Macrococcus bohemicus sp. nov., Novel Macrococci From Human Clinical Material With Virulence Potential and Suspected Uptake of Foreign DNA by Natural Transformation.</title>
        <authorList>
            <person name="Maslanova I."/>
            <person name="Wertheimer Z."/>
            <person name="Sedlacek I."/>
            <person name="Svec P."/>
            <person name="Indrakova A."/>
            <person name="Kovarovic V."/>
            <person name="Schumann P."/>
            <person name="Sproer C."/>
            <person name="Kralova S."/>
            <person name="Sedo O."/>
            <person name="Kristofova L."/>
            <person name="Vrbovska V."/>
            <person name="Fuzik T."/>
            <person name="Petras P."/>
            <person name="Zdrahal Z."/>
            <person name="Ruzickova V."/>
            <person name="Doskar J."/>
            <person name="Pantucek R."/>
        </authorList>
    </citation>
    <scope>NUCLEOTIDE SEQUENCE [LARGE SCALE GENOMIC DNA]</scope>
    <source>
        <strain evidence="2 3">01/688</strain>
    </source>
</reference>
<dbReference type="Proteomes" id="UP000249808">
    <property type="component" value="Unassembled WGS sequence"/>
</dbReference>
<dbReference type="InterPro" id="IPR030392">
    <property type="entry name" value="S74_ICA"/>
</dbReference>
<comment type="caution">
    <text evidence="2">The sequence shown here is derived from an EMBL/GenBank/DDBJ whole genome shotgun (WGS) entry which is preliminary data.</text>
</comment>
<dbReference type="AlphaFoldDB" id="A0A327ZRS1"/>
<dbReference type="PROSITE" id="PS51688">
    <property type="entry name" value="ICA"/>
    <property type="match status" value="1"/>
</dbReference>
<dbReference type="NCBIfam" id="TIGR01665">
    <property type="entry name" value="put_anti_recept"/>
    <property type="match status" value="1"/>
</dbReference>
<dbReference type="Pfam" id="PF06605">
    <property type="entry name" value="Prophage_tail"/>
    <property type="match status" value="1"/>
</dbReference>
<dbReference type="RefSeq" id="WP_111715642.1">
    <property type="nucleotide sequence ID" value="NZ_JBHSSR010000004.1"/>
</dbReference>
<evidence type="ECO:0000313" key="3">
    <source>
        <dbReference type="Proteomes" id="UP000249808"/>
    </source>
</evidence>
<dbReference type="InterPro" id="IPR010572">
    <property type="entry name" value="Tail_dom"/>
</dbReference>
<gene>
    <name evidence="2" type="ORF">BHU61_06780</name>
</gene>
<organism evidence="2 3">
    <name type="scientific">Macrococcus epidermidis</name>
    <dbReference type="NCBI Taxonomy" id="1902580"/>
    <lineage>
        <taxon>Bacteria</taxon>
        <taxon>Bacillati</taxon>
        <taxon>Bacillota</taxon>
        <taxon>Bacilli</taxon>
        <taxon>Bacillales</taxon>
        <taxon>Staphylococcaceae</taxon>
        <taxon>Macrococcus</taxon>
    </lineage>
</organism>
<accession>A0A327ZRS1</accession>
<dbReference type="InterPro" id="IPR007119">
    <property type="entry name" value="Phage_tail_spike_N"/>
</dbReference>
<evidence type="ECO:0000259" key="1">
    <source>
        <dbReference type="PROSITE" id="PS51688"/>
    </source>
</evidence>
<dbReference type="EMBL" id="PZJH01000002">
    <property type="protein sequence ID" value="RAK45011.1"/>
    <property type="molecule type" value="Genomic_DNA"/>
</dbReference>
<proteinExistence type="predicted"/>
<name>A0A327ZRS1_9STAP</name>
<protein>
    <recommendedName>
        <fullName evidence="1">Peptidase S74 domain-containing protein</fullName>
    </recommendedName>
</protein>
<feature type="domain" description="Peptidase S74" evidence="1">
    <location>
        <begin position="741"/>
        <end position="834"/>
    </location>
</feature>
<keyword evidence="3" id="KW-1185">Reference proteome</keyword>